<gene>
    <name evidence="5" type="ORF">H5P28_00020</name>
</gene>
<accession>A0A842HA85</accession>
<dbReference type="GO" id="GO:0003700">
    <property type="term" value="F:DNA-binding transcription factor activity"/>
    <property type="evidence" value="ECO:0007669"/>
    <property type="project" value="TreeGrafter"/>
</dbReference>
<evidence type="ECO:0000259" key="4">
    <source>
        <dbReference type="PROSITE" id="PS50932"/>
    </source>
</evidence>
<protein>
    <submittedName>
        <fullName evidence="5">LacI family DNA-binding transcriptional regulator</fullName>
    </submittedName>
</protein>
<comment type="caution">
    <text evidence="5">The sequence shown here is derived from an EMBL/GenBank/DDBJ whole genome shotgun (WGS) entry which is preliminary data.</text>
</comment>
<dbReference type="InterPro" id="IPR028082">
    <property type="entry name" value="Peripla_BP_I"/>
</dbReference>
<reference evidence="5 6" key="1">
    <citation type="submission" date="2020-07" db="EMBL/GenBank/DDBJ databases">
        <authorList>
            <person name="Feng X."/>
        </authorList>
    </citation>
    <scope>NUCLEOTIDE SEQUENCE [LARGE SCALE GENOMIC DNA]</scope>
    <source>
        <strain evidence="5 6">JCM31066</strain>
    </source>
</reference>
<dbReference type="AlphaFoldDB" id="A0A842HA85"/>
<evidence type="ECO:0000256" key="3">
    <source>
        <dbReference type="ARBA" id="ARBA00023163"/>
    </source>
</evidence>
<evidence type="ECO:0000256" key="2">
    <source>
        <dbReference type="ARBA" id="ARBA00023125"/>
    </source>
</evidence>
<evidence type="ECO:0000313" key="5">
    <source>
        <dbReference type="EMBL" id="MBC2592636.1"/>
    </source>
</evidence>
<dbReference type="InterPro" id="IPR046335">
    <property type="entry name" value="LacI/GalR-like_sensor"/>
</dbReference>
<dbReference type="Pfam" id="PF13377">
    <property type="entry name" value="Peripla_BP_3"/>
    <property type="match status" value="1"/>
</dbReference>
<sequence>MKKAVTIRSVAEHVGLSIASVSAILSNRHVERRMAPQTVERVLKVAKELGYVPNLAGRRLRSLQGDVRQIDLAIITSYEAPLALVSQIVKVLQGEVDKLAGPLLQFNLSIEMFHAGSLSQTQALLDASRYNGALIANTLPADDEFLAKTRLSYPVVLIGRRVSGCSCIFETLGHVGRNAASILMEAGAKHPAILYSGMQTQSIADRIQAFSQECLSSLDKEPTQIVSESFDSAATFEAMRSFLRSGAQLDGLFATTDSLAAGAYRALREAGLQIGSDVAVVSVGDSEFVDFFDPPLTTLVGQNYKLLERAATVLLQHVTGTRSEVLQVGITPLPVINESSRLLA</sequence>
<dbReference type="CDD" id="cd01392">
    <property type="entry name" value="HTH_LacI"/>
    <property type="match status" value="1"/>
</dbReference>
<keyword evidence="3" id="KW-0804">Transcription</keyword>
<feature type="domain" description="HTH lacI-type" evidence="4">
    <location>
        <begin position="5"/>
        <end position="62"/>
    </location>
</feature>
<dbReference type="PROSITE" id="PS50932">
    <property type="entry name" value="HTH_LACI_2"/>
    <property type="match status" value="1"/>
</dbReference>
<dbReference type="InterPro" id="IPR000843">
    <property type="entry name" value="HTH_LacI"/>
</dbReference>
<dbReference type="Gene3D" id="1.10.260.40">
    <property type="entry name" value="lambda repressor-like DNA-binding domains"/>
    <property type="match status" value="1"/>
</dbReference>
<keyword evidence="2 5" id="KW-0238">DNA-binding</keyword>
<dbReference type="SUPFAM" id="SSF47413">
    <property type="entry name" value="lambda repressor-like DNA-binding domains"/>
    <property type="match status" value="1"/>
</dbReference>
<dbReference type="Pfam" id="PF00356">
    <property type="entry name" value="LacI"/>
    <property type="match status" value="1"/>
</dbReference>
<dbReference type="Proteomes" id="UP000546464">
    <property type="component" value="Unassembled WGS sequence"/>
</dbReference>
<evidence type="ECO:0000256" key="1">
    <source>
        <dbReference type="ARBA" id="ARBA00023015"/>
    </source>
</evidence>
<keyword evidence="6" id="KW-1185">Reference proteome</keyword>
<dbReference type="RefSeq" id="WP_185673677.1">
    <property type="nucleotide sequence ID" value="NZ_JACHVB010000001.1"/>
</dbReference>
<dbReference type="PANTHER" id="PTHR30146">
    <property type="entry name" value="LACI-RELATED TRANSCRIPTIONAL REPRESSOR"/>
    <property type="match status" value="1"/>
</dbReference>
<name>A0A842HA85_9BACT</name>
<dbReference type="CDD" id="cd06267">
    <property type="entry name" value="PBP1_LacI_sugar_binding-like"/>
    <property type="match status" value="1"/>
</dbReference>
<dbReference type="EMBL" id="JACHVB010000001">
    <property type="protein sequence ID" value="MBC2592636.1"/>
    <property type="molecule type" value="Genomic_DNA"/>
</dbReference>
<keyword evidence="1" id="KW-0805">Transcription regulation</keyword>
<organism evidence="5 6">
    <name type="scientific">Ruficoccus amylovorans</name>
    <dbReference type="NCBI Taxonomy" id="1804625"/>
    <lineage>
        <taxon>Bacteria</taxon>
        <taxon>Pseudomonadati</taxon>
        <taxon>Verrucomicrobiota</taxon>
        <taxon>Opitutia</taxon>
        <taxon>Puniceicoccales</taxon>
        <taxon>Cerasicoccaceae</taxon>
        <taxon>Ruficoccus</taxon>
    </lineage>
</organism>
<dbReference type="InterPro" id="IPR010982">
    <property type="entry name" value="Lambda_DNA-bd_dom_sf"/>
</dbReference>
<dbReference type="SMART" id="SM00354">
    <property type="entry name" value="HTH_LACI"/>
    <property type="match status" value="1"/>
</dbReference>
<proteinExistence type="predicted"/>
<dbReference type="Gene3D" id="3.40.50.2300">
    <property type="match status" value="2"/>
</dbReference>
<dbReference type="PANTHER" id="PTHR30146:SF109">
    <property type="entry name" value="HTH-TYPE TRANSCRIPTIONAL REGULATOR GALS"/>
    <property type="match status" value="1"/>
</dbReference>
<dbReference type="GO" id="GO:0000976">
    <property type="term" value="F:transcription cis-regulatory region binding"/>
    <property type="evidence" value="ECO:0007669"/>
    <property type="project" value="TreeGrafter"/>
</dbReference>
<evidence type="ECO:0000313" key="6">
    <source>
        <dbReference type="Proteomes" id="UP000546464"/>
    </source>
</evidence>
<dbReference type="SUPFAM" id="SSF53822">
    <property type="entry name" value="Periplasmic binding protein-like I"/>
    <property type="match status" value="1"/>
</dbReference>